<dbReference type="EMBL" id="ASRX01000069">
    <property type="protein sequence ID" value="EYF01898.1"/>
    <property type="molecule type" value="Genomic_DNA"/>
</dbReference>
<evidence type="ECO:0000313" key="2">
    <source>
        <dbReference type="EMBL" id="EYF01898.1"/>
    </source>
</evidence>
<organism evidence="2 3">
    <name type="scientific">Chondromyces apiculatus DSM 436</name>
    <dbReference type="NCBI Taxonomy" id="1192034"/>
    <lineage>
        <taxon>Bacteria</taxon>
        <taxon>Pseudomonadati</taxon>
        <taxon>Myxococcota</taxon>
        <taxon>Polyangia</taxon>
        <taxon>Polyangiales</taxon>
        <taxon>Polyangiaceae</taxon>
        <taxon>Chondromyces</taxon>
    </lineage>
</organism>
<protein>
    <submittedName>
        <fullName evidence="2">Uncharacterized protein</fullName>
    </submittedName>
</protein>
<name>A0A017SY57_9BACT</name>
<accession>A0A017SY57</accession>
<dbReference type="STRING" id="1192034.CAP_7666"/>
<dbReference type="Proteomes" id="UP000019678">
    <property type="component" value="Unassembled WGS sequence"/>
</dbReference>
<keyword evidence="3" id="KW-1185">Reference proteome</keyword>
<proteinExistence type="predicted"/>
<feature type="region of interest" description="Disordered" evidence="1">
    <location>
        <begin position="125"/>
        <end position="161"/>
    </location>
</feature>
<feature type="compositionally biased region" description="Low complexity" evidence="1">
    <location>
        <begin position="125"/>
        <end position="137"/>
    </location>
</feature>
<comment type="caution">
    <text evidence="2">The sequence shown here is derived from an EMBL/GenBank/DDBJ whole genome shotgun (WGS) entry which is preliminary data.</text>
</comment>
<dbReference type="AlphaFoldDB" id="A0A017SY57"/>
<gene>
    <name evidence="2" type="ORF">CAP_7666</name>
</gene>
<evidence type="ECO:0000256" key="1">
    <source>
        <dbReference type="SAM" id="MobiDB-lite"/>
    </source>
</evidence>
<sequence length="161" mass="16226">MGAALARAPGTDQAIEKLKAKLKAEDPSDARAVLSKELPALAANFGVSAADNTELGKLVTEVARVRPSTIATLVSVVVALFAPKRMRGLRRGAARVGKGCAHAVLARLGQQAPGALRGATETTLAGAEGPPAVADGAADGGEAEHWGDEGDLGDQGFRPAA</sequence>
<evidence type="ECO:0000313" key="3">
    <source>
        <dbReference type="Proteomes" id="UP000019678"/>
    </source>
</evidence>
<dbReference type="RefSeq" id="WP_044248483.1">
    <property type="nucleotide sequence ID" value="NZ_ASRX01000069.1"/>
</dbReference>
<reference evidence="2 3" key="1">
    <citation type="submission" date="2013-05" db="EMBL/GenBank/DDBJ databases">
        <title>Genome assembly of Chondromyces apiculatus DSM 436.</title>
        <authorList>
            <person name="Sharma G."/>
            <person name="Khatri I."/>
            <person name="Kaur C."/>
            <person name="Mayilraj S."/>
            <person name="Subramanian S."/>
        </authorList>
    </citation>
    <scope>NUCLEOTIDE SEQUENCE [LARGE SCALE GENOMIC DNA]</scope>
    <source>
        <strain evidence="2 3">DSM 436</strain>
    </source>
</reference>